<keyword evidence="3" id="KW-1185">Reference proteome</keyword>
<accession>A0A1G9LUE1</accession>
<evidence type="ECO:0000313" key="3">
    <source>
        <dbReference type="Proteomes" id="UP000199759"/>
    </source>
</evidence>
<proteinExistence type="predicted"/>
<evidence type="ECO:0000259" key="1">
    <source>
        <dbReference type="Pfam" id="PF03797"/>
    </source>
</evidence>
<organism evidence="2 3">
    <name type="scientific">Maricaulis salignorans</name>
    <dbReference type="NCBI Taxonomy" id="144026"/>
    <lineage>
        <taxon>Bacteria</taxon>
        <taxon>Pseudomonadati</taxon>
        <taxon>Pseudomonadota</taxon>
        <taxon>Alphaproteobacteria</taxon>
        <taxon>Maricaulales</taxon>
        <taxon>Maricaulaceae</taxon>
        <taxon>Maricaulis</taxon>
    </lineage>
</organism>
<dbReference type="Proteomes" id="UP000199759">
    <property type="component" value="Unassembled WGS sequence"/>
</dbReference>
<gene>
    <name evidence="2" type="ORF">SAMN04488568_101214</name>
</gene>
<feature type="domain" description="Autotransporter" evidence="1">
    <location>
        <begin position="6"/>
        <end position="182"/>
    </location>
</feature>
<sequence>MERQNADGYNCGFSISGGWTWLETARSVAVFETGRGLSEPQTGHLRFDGHVGNVFRNGAFFAAPSLNAGLTALRHYGLTETGLDGLGVQVVRDTQLIASLNPVLRLGHVFHESETRTGTVSLTMGARLSSTGRVDIPVRFAGASVNSDAAMISTVLDRRVYQLGADINIVGNERVSVSFGYNAELGDQAKHHRTGPDLRLRF</sequence>
<name>A0A1G9LUE1_9PROT</name>
<dbReference type="EMBL" id="FNHG01000001">
    <property type="protein sequence ID" value="SDL65548.1"/>
    <property type="molecule type" value="Genomic_DNA"/>
</dbReference>
<dbReference type="Pfam" id="PF03797">
    <property type="entry name" value="Autotransporter"/>
    <property type="match status" value="1"/>
</dbReference>
<dbReference type="InterPro" id="IPR005546">
    <property type="entry name" value="Autotransporte_beta"/>
</dbReference>
<dbReference type="SUPFAM" id="SSF103515">
    <property type="entry name" value="Autotransporter"/>
    <property type="match status" value="1"/>
</dbReference>
<protein>
    <recommendedName>
        <fullName evidence="1">Autotransporter domain-containing protein</fullName>
    </recommendedName>
</protein>
<evidence type="ECO:0000313" key="2">
    <source>
        <dbReference type="EMBL" id="SDL65548.1"/>
    </source>
</evidence>
<dbReference type="InterPro" id="IPR036709">
    <property type="entry name" value="Autotransporte_beta_dom_sf"/>
</dbReference>
<reference evidence="2 3" key="1">
    <citation type="submission" date="2016-10" db="EMBL/GenBank/DDBJ databases">
        <authorList>
            <person name="de Groot N.N."/>
        </authorList>
    </citation>
    <scope>NUCLEOTIDE SEQUENCE [LARGE SCALE GENOMIC DNA]</scope>
    <source>
        <strain evidence="2 3">DSM 16077</strain>
    </source>
</reference>
<dbReference type="AlphaFoldDB" id="A0A1G9LUE1"/>
<dbReference type="Gene3D" id="2.40.128.130">
    <property type="entry name" value="Autotransporter beta-domain"/>
    <property type="match status" value="1"/>
</dbReference>